<dbReference type="Proteomes" id="UP000239735">
    <property type="component" value="Unassembled WGS sequence"/>
</dbReference>
<accession>A0A2N9L8F0</accession>
<sequence length="29" mass="3063">MNDPPLEKQTMPVTIVAESTGKSLFSGGQ</sequence>
<name>A0A2N9L8F0_9BACT</name>
<protein>
    <submittedName>
        <fullName evidence="2">Uncharacterized protein</fullName>
    </submittedName>
</protein>
<dbReference type="EMBL" id="OKRB01000078">
    <property type="protein sequence ID" value="SPE19255.1"/>
    <property type="molecule type" value="Genomic_DNA"/>
</dbReference>
<organism evidence="2 3">
    <name type="scientific">Candidatus Sulfuritelmatomonas gaucii</name>
    <dbReference type="NCBI Taxonomy" id="2043161"/>
    <lineage>
        <taxon>Bacteria</taxon>
        <taxon>Pseudomonadati</taxon>
        <taxon>Acidobacteriota</taxon>
        <taxon>Terriglobia</taxon>
        <taxon>Terriglobales</taxon>
        <taxon>Acidobacteriaceae</taxon>
        <taxon>Candidatus Sulfuritelmatomonas</taxon>
    </lineage>
</organism>
<evidence type="ECO:0000313" key="2">
    <source>
        <dbReference type="EMBL" id="SPE19255.1"/>
    </source>
</evidence>
<dbReference type="AlphaFoldDB" id="A0A2N9L8F0"/>
<evidence type="ECO:0000313" key="3">
    <source>
        <dbReference type="Proteomes" id="UP000239735"/>
    </source>
</evidence>
<reference evidence="3" key="1">
    <citation type="submission" date="2018-02" db="EMBL/GenBank/DDBJ databases">
        <authorList>
            <person name="Hausmann B."/>
        </authorList>
    </citation>
    <scope>NUCLEOTIDE SEQUENCE [LARGE SCALE GENOMIC DNA]</scope>
    <source>
        <strain evidence="3">Peat soil MAG SbA5</strain>
    </source>
</reference>
<proteinExistence type="predicted"/>
<feature type="region of interest" description="Disordered" evidence="1">
    <location>
        <begin position="1"/>
        <end position="29"/>
    </location>
</feature>
<gene>
    <name evidence="2" type="ORF">SBA5_220101</name>
</gene>
<evidence type="ECO:0000256" key="1">
    <source>
        <dbReference type="SAM" id="MobiDB-lite"/>
    </source>
</evidence>